<protein>
    <submittedName>
        <fullName evidence="1">Uncharacterized protein</fullName>
    </submittedName>
</protein>
<name>A0A9D1LAZ4_9CLOT</name>
<reference evidence="1" key="1">
    <citation type="submission" date="2020-10" db="EMBL/GenBank/DDBJ databases">
        <authorList>
            <person name="Gilroy R."/>
        </authorList>
    </citation>
    <scope>NUCLEOTIDE SEQUENCE</scope>
    <source>
        <strain evidence="1">CHK195-4489</strain>
    </source>
</reference>
<gene>
    <name evidence="1" type="ORF">IAD50_09290</name>
</gene>
<feature type="non-terminal residue" evidence="1">
    <location>
        <position position="1"/>
    </location>
</feature>
<dbReference type="EMBL" id="DVMM01000207">
    <property type="protein sequence ID" value="HIU30471.1"/>
    <property type="molecule type" value="Genomic_DNA"/>
</dbReference>
<evidence type="ECO:0000313" key="2">
    <source>
        <dbReference type="Proteomes" id="UP000824089"/>
    </source>
</evidence>
<reference evidence="1" key="2">
    <citation type="journal article" date="2021" name="PeerJ">
        <title>Extensive microbial diversity within the chicken gut microbiome revealed by metagenomics and culture.</title>
        <authorList>
            <person name="Gilroy R."/>
            <person name="Ravi A."/>
            <person name="Getino M."/>
            <person name="Pursley I."/>
            <person name="Horton D.L."/>
            <person name="Alikhan N.F."/>
            <person name="Baker D."/>
            <person name="Gharbi K."/>
            <person name="Hall N."/>
            <person name="Watson M."/>
            <person name="Adriaenssens E.M."/>
            <person name="Foster-Nyarko E."/>
            <person name="Jarju S."/>
            <person name="Secka A."/>
            <person name="Antonio M."/>
            <person name="Oren A."/>
            <person name="Chaudhuri R.R."/>
            <person name="La Ragione R."/>
            <person name="Hildebrand F."/>
            <person name="Pallen M.J."/>
        </authorList>
    </citation>
    <scope>NUCLEOTIDE SEQUENCE</scope>
    <source>
        <strain evidence="1">CHK195-4489</strain>
    </source>
</reference>
<accession>A0A9D1LAZ4</accession>
<organism evidence="1 2">
    <name type="scientific">Candidatus Egerieisoma faecipullorum</name>
    <dbReference type="NCBI Taxonomy" id="2840963"/>
    <lineage>
        <taxon>Bacteria</taxon>
        <taxon>Bacillati</taxon>
        <taxon>Bacillota</taxon>
        <taxon>Clostridia</taxon>
        <taxon>Eubacteriales</taxon>
        <taxon>Clostridiaceae</taxon>
        <taxon>Clostridiaceae incertae sedis</taxon>
        <taxon>Candidatus Egerieisoma</taxon>
    </lineage>
</organism>
<dbReference type="Proteomes" id="UP000824089">
    <property type="component" value="Unassembled WGS sequence"/>
</dbReference>
<comment type="caution">
    <text evidence="1">The sequence shown here is derived from an EMBL/GenBank/DDBJ whole genome shotgun (WGS) entry which is preliminary data.</text>
</comment>
<dbReference type="AlphaFoldDB" id="A0A9D1LAZ4"/>
<evidence type="ECO:0000313" key="1">
    <source>
        <dbReference type="EMBL" id="HIU30471.1"/>
    </source>
</evidence>
<proteinExistence type="predicted"/>
<sequence>MDEYIIKDITNEVKTLELPANAPALAKADWETDRRLVPEKTSQPLLIFRSVKTENEKKIILDDYSADITFLSSISTGNQMNALALIMERLLTDRESDSARLIDKVTEYTKEIAGGAYEARSLLDDTALRWYEEIRPLDAFCCINRMRGASFSRKGGDAQ</sequence>